<gene>
    <name evidence="1" type="ORF">FB45DRAFT_1033193</name>
</gene>
<comment type="caution">
    <text evidence="1">The sequence shown here is derived from an EMBL/GenBank/DDBJ whole genome shotgun (WGS) entry which is preliminary data.</text>
</comment>
<proteinExistence type="predicted"/>
<dbReference type="AlphaFoldDB" id="A0AAD7FEH8"/>
<organism evidence="1 2">
    <name type="scientific">Roridomyces roridus</name>
    <dbReference type="NCBI Taxonomy" id="1738132"/>
    <lineage>
        <taxon>Eukaryota</taxon>
        <taxon>Fungi</taxon>
        <taxon>Dikarya</taxon>
        <taxon>Basidiomycota</taxon>
        <taxon>Agaricomycotina</taxon>
        <taxon>Agaricomycetes</taxon>
        <taxon>Agaricomycetidae</taxon>
        <taxon>Agaricales</taxon>
        <taxon>Marasmiineae</taxon>
        <taxon>Mycenaceae</taxon>
        <taxon>Roridomyces</taxon>
    </lineage>
</organism>
<dbReference type="EMBL" id="JARKIF010000018">
    <property type="protein sequence ID" value="KAJ7619330.1"/>
    <property type="molecule type" value="Genomic_DNA"/>
</dbReference>
<evidence type="ECO:0000313" key="2">
    <source>
        <dbReference type="Proteomes" id="UP001221142"/>
    </source>
</evidence>
<dbReference type="Proteomes" id="UP001221142">
    <property type="component" value="Unassembled WGS sequence"/>
</dbReference>
<reference evidence="1" key="1">
    <citation type="submission" date="2023-03" db="EMBL/GenBank/DDBJ databases">
        <title>Massive genome expansion in bonnet fungi (Mycena s.s.) driven by repeated elements and novel gene families across ecological guilds.</title>
        <authorList>
            <consortium name="Lawrence Berkeley National Laboratory"/>
            <person name="Harder C.B."/>
            <person name="Miyauchi S."/>
            <person name="Viragh M."/>
            <person name="Kuo A."/>
            <person name="Thoen E."/>
            <person name="Andreopoulos B."/>
            <person name="Lu D."/>
            <person name="Skrede I."/>
            <person name="Drula E."/>
            <person name="Henrissat B."/>
            <person name="Morin E."/>
            <person name="Kohler A."/>
            <person name="Barry K."/>
            <person name="LaButti K."/>
            <person name="Morin E."/>
            <person name="Salamov A."/>
            <person name="Lipzen A."/>
            <person name="Mereny Z."/>
            <person name="Hegedus B."/>
            <person name="Baldrian P."/>
            <person name="Stursova M."/>
            <person name="Weitz H."/>
            <person name="Taylor A."/>
            <person name="Grigoriev I.V."/>
            <person name="Nagy L.G."/>
            <person name="Martin F."/>
            <person name="Kauserud H."/>
        </authorList>
    </citation>
    <scope>NUCLEOTIDE SEQUENCE</scope>
    <source>
        <strain evidence="1">9284</strain>
    </source>
</reference>
<evidence type="ECO:0000313" key="1">
    <source>
        <dbReference type="EMBL" id="KAJ7619330.1"/>
    </source>
</evidence>
<keyword evidence="2" id="KW-1185">Reference proteome</keyword>
<name>A0AAD7FEH8_9AGAR</name>
<sequence length="160" mass="18343">MPEQAYNCSPHTGRLEGLVYGLLSTSYPGFERVYYAAEPFPTSPRSFPYKLTEVNLRFSHREAYESAPHHNGAHCEGFTRLKPLPRRIYEADPLRVVSTIQAHLLLASIQELRQDSRVDKKREVQNLLLGLGPAALLYEARYTLHLSLETNWVHAYPPYC</sequence>
<accession>A0AAD7FEH8</accession>
<protein>
    <submittedName>
        <fullName evidence="1">Uncharacterized protein</fullName>
    </submittedName>
</protein>